<sequence>MKEVIVSYLNSRHNQFDKWPTNSSESFDHDMVAQFVSMLGYTPLFDTLLSMAIQEVGLAPSIFSSIHFNEFVNFVFSRSLHLKSLTIVTDLEDDTIPYSDPDILRLLNLKFEISLPKSRVCVFQFH</sequence>
<gene>
    <name evidence="1" type="ORF">Amon02_000819800</name>
</gene>
<dbReference type="Proteomes" id="UP001165064">
    <property type="component" value="Unassembled WGS sequence"/>
</dbReference>
<dbReference type="EMBL" id="BSXS01007125">
    <property type="protein sequence ID" value="GME87456.1"/>
    <property type="molecule type" value="Genomic_DNA"/>
</dbReference>
<keyword evidence="2" id="KW-1185">Reference proteome</keyword>
<organism evidence="1 2">
    <name type="scientific">Ambrosiozyma monospora</name>
    <name type="common">Yeast</name>
    <name type="synonym">Endomycopsis monosporus</name>
    <dbReference type="NCBI Taxonomy" id="43982"/>
    <lineage>
        <taxon>Eukaryota</taxon>
        <taxon>Fungi</taxon>
        <taxon>Dikarya</taxon>
        <taxon>Ascomycota</taxon>
        <taxon>Saccharomycotina</taxon>
        <taxon>Pichiomycetes</taxon>
        <taxon>Pichiales</taxon>
        <taxon>Pichiaceae</taxon>
        <taxon>Ambrosiozyma</taxon>
    </lineage>
</organism>
<evidence type="ECO:0000313" key="1">
    <source>
        <dbReference type="EMBL" id="GME87456.1"/>
    </source>
</evidence>
<reference evidence="1" key="1">
    <citation type="submission" date="2023-04" db="EMBL/GenBank/DDBJ databases">
        <title>Ambrosiozyma monospora NBRC 10751.</title>
        <authorList>
            <person name="Ichikawa N."/>
            <person name="Sato H."/>
            <person name="Tonouchi N."/>
        </authorList>
    </citation>
    <scope>NUCLEOTIDE SEQUENCE</scope>
    <source>
        <strain evidence="1">NBRC 10751</strain>
    </source>
</reference>
<protein>
    <submittedName>
        <fullName evidence="1">Unnamed protein product</fullName>
    </submittedName>
</protein>
<name>A0ACB5TFJ0_AMBMO</name>
<proteinExistence type="predicted"/>
<accession>A0ACB5TFJ0</accession>
<comment type="caution">
    <text evidence="1">The sequence shown here is derived from an EMBL/GenBank/DDBJ whole genome shotgun (WGS) entry which is preliminary data.</text>
</comment>
<evidence type="ECO:0000313" key="2">
    <source>
        <dbReference type="Proteomes" id="UP001165064"/>
    </source>
</evidence>